<gene>
    <name evidence="2" type="ORF">CLV38_12436</name>
</gene>
<dbReference type="AlphaFoldDB" id="A0A2T0W2B2"/>
<keyword evidence="3" id="KW-1185">Reference proteome</keyword>
<evidence type="ECO:0000313" key="3">
    <source>
        <dbReference type="Proteomes" id="UP000238205"/>
    </source>
</evidence>
<sequence length="172" mass="19586">MFLPGNKLPGHMLILLTAVIPGLLFSLKYETINWLPLVMLTLYTSLLLYIRHTIQQSKTIQSITGIVAIIIPIVFFALNYSVTTLLLLSIIPLLFCSKPLFLNYNLMKLYSLLEIVIIIVCLNSFSFYLQTYFITLEVLLFLSSIVVGIIVFRFLLIKTTHGSSEVQKKESH</sequence>
<dbReference type="Proteomes" id="UP000238205">
    <property type="component" value="Unassembled WGS sequence"/>
</dbReference>
<comment type="caution">
    <text evidence="2">The sequence shown here is derived from an EMBL/GenBank/DDBJ whole genome shotgun (WGS) entry which is preliminary data.</text>
</comment>
<keyword evidence="1" id="KW-1133">Transmembrane helix</keyword>
<keyword evidence="1" id="KW-0472">Membrane</keyword>
<reference evidence="2 3" key="1">
    <citation type="submission" date="2018-03" db="EMBL/GenBank/DDBJ databases">
        <title>Genomic Encyclopedia of Archaeal and Bacterial Type Strains, Phase II (KMG-II): from individual species to whole genera.</title>
        <authorList>
            <person name="Goeker M."/>
        </authorList>
    </citation>
    <scope>NUCLEOTIDE SEQUENCE [LARGE SCALE GENOMIC DNA]</scope>
    <source>
        <strain evidence="2 3">DSM 13175</strain>
    </source>
</reference>
<accession>A0A2T0W2B2</accession>
<feature type="transmembrane region" description="Helical" evidence="1">
    <location>
        <begin position="12"/>
        <end position="28"/>
    </location>
</feature>
<keyword evidence="1" id="KW-0812">Transmembrane</keyword>
<evidence type="ECO:0000313" key="2">
    <source>
        <dbReference type="EMBL" id="PRY79106.1"/>
    </source>
</evidence>
<feature type="transmembrane region" description="Helical" evidence="1">
    <location>
        <begin position="34"/>
        <end position="50"/>
    </location>
</feature>
<proteinExistence type="predicted"/>
<feature type="transmembrane region" description="Helical" evidence="1">
    <location>
        <begin position="109"/>
        <end position="128"/>
    </location>
</feature>
<dbReference type="EMBL" id="PVTO01000024">
    <property type="protein sequence ID" value="PRY79106.1"/>
    <property type="molecule type" value="Genomic_DNA"/>
</dbReference>
<feature type="transmembrane region" description="Helical" evidence="1">
    <location>
        <begin position="134"/>
        <end position="156"/>
    </location>
</feature>
<name>A0A2T0W2B2_9LACT</name>
<evidence type="ECO:0000256" key="1">
    <source>
        <dbReference type="SAM" id="Phobius"/>
    </source>
</evidence>
<organism evidence="2 3">
    <name type="scientific">Alkalibacterium olivapovliticus</name>
    <dbReference type="NCBI Taxonomy" id="99907"/>
    <lineage>
        <taxon>Bacteria</taxon>
        <taxon>Bacillati</taxon>
        <taxon>Bacillota</taxon>
        <taxon>Bacilli</taxon>
        <taxon>Lactobacillales</taxon>
        <taxon>Carnobacteriaceae</taxon>
        <taxon>Alkalibacterium</taxon>
    </lineage>
</organism>
<protein>
    <submittedName>
        <fullName evidence="2">Uncharacterized protein</fullName>
    </submittedName>
</protein>